<keyword evidence="4" id="KW-1185">Reference proteome</keyword>
<accession>A0A344PHJ8</accession>
<name>A0A344PHJ8_9RHOB</name>
<dbReference type="OrthoDB" id="9797304at2"/>
<gene>
    <name evidence="3" type="ORF">DRW48_03335</name>
</gene>
<keyword evidence="2" id="KW-0812">Transmembrane</keyword>
<dbReference type="Pfam" id="PF12860">
    <property type="entry name" value="PAS_7"/>
    <property type="match status" value="1"/>
</dbReference>
<feature type="compositionally biased region" description="Polar residues" evidence="1">
    <location>
        <begin position="562"/>
        <end position="572"/>
    </location>
</feature>
<keyword evidence="3" id="KW-0418">Kinase</keyword>
<reference evidence="4" key="1">
    <citation type="submission" date="2018-07" db="EMBL/GenBank/DDBJ databases">
        <title>Genome sequencing of Paracoccus sp. SC2-6.</title>
        <authorList>
            <person name="Heo J."/>
            <person name="Kim S.-J."/>
            <person name="Kwon S.-W."/>
        </authorList>
    </citation>
    <scope>NUCLEOTIDE SEQUENCE [LARGE SCALE GENOMIC DNA]</scope>
    <source>
        <strain evidence="4">SC2-6</strain>
    </source>
</reference>
<keyword evidence="2" id="KW-1133">Transmembrane helix</keyword>
<feature type="region of interest" description="Disordered" evidence="1">
    <location>
        <begin position="521"/>
        <end position="572"/>
    </location>
</feature>
<dbReference type="KEGG" id="pars:DRW48_03335"/>
<evidence type="ECO:0000313" key="4">
    <source>
        <dbReference type="Proteomes" id="UP000252023"/>
    </source>
</evidence>
<evidence type="ECO:0000256" key="2">
    <source>
        <dbReference type="SAM" id="Phobius"/>
    </source>
</evidence>
<proteinExistence type="predicted"/>
<keyword evidence="2" id="KW-0472">Membrane</keyword>
<evidence type="ECO:0000313" key="3">
    <source>
        <dbReference type="EMBL" id="AXC48853.1"/>
    </source>
</evidence>
<dbReference type="EMBL" id="CP030918">
    <property type="protein sequence ID" value="AXC48853.1"/>
    <property type="molecule type" value="Genomic_DNA"/>
</dbReference>
<sequence length="572" mass="60791">MWVTSIIAVGAATLSLLLALMLSRYLEPGDAGRGRRLEQRIAPTAFLYRGEQLVDATPPARALLTRLASADRTSLLGWIEGRVPGTLSALAALPSVGRIEVDGGQGRGSARLRLTAEDLGGGMTRLTLADPMAESAGILVDSLSQSALEEEASMLRDGIDNAPMLAWRQGADGQVTWANTPYLAEAEAHSRDTGGATWPLPRLFDLPLAGILAADLAAADHPGAARSPPHRAKLEGGLRPAGTSQALRWFDCHALSSGGETLCFALPADAAVKAERNLREFVQTLTKTFADLPIGLAIFDNQRKLQLFNPALTELTTLSISFLTARPSLHTFLDRLREARMVPEPRDYRTWRKQMSTLEAAAASGHHVETWSLPGGQTYRVTGRPHPDGALAFLFEDITSEMSLTRRFRAQLTLGAMVVDALDEALGVFAPDGQMVLENEAWRRLWGGGALPLPERLRAIEAALDASGGAGARPGLARLTQHLTQDKERRPASGAMLGPHGLLGWQVTPLPGGQVMVGFSTNPARLPQAGGGEATPREALAPLGLPSTGLAEEEAAPARAAHQTNPSSASIS</sequence>
<dbReference type="GO" id="GO:0016301">
    <property type="term" value="F:kinase activity"/>
    <property type="evidence" value="ECO:0007669"/>
    <property type="project" value="UniProtKB-KW"/>
</dbReference>
<feature type="transmembrane region" description="Helical" evidence="2">
    <location>
        <begin position="6"/>
        <end position="26"/>
    </location>
</feature>
<dbReference type="AlphaFoldDB" id="A0A344PHJ8"/>
<keyword evidence="3" id="KW-0808">Transferase</keyword>
<dbReference type="InterPro" id="IPR035965">
    <property type="entry name" value="PAS-like_dom_sf"/>
</dbReference>
<dbReference type="SUPFAM" id="SSF55785">
    <property type="entry name" value="PYP-like sensor domain (PAS domain)"/>
    <property type="match status" value="1"/>
</dbReference>
<protein>
    <submittedName>
        <fullName evidence="3">Histidine kinase</fullName>
    </submittedName>
</protein>
<organism evidence="3 4">
    <name type="scientific">Paracoccus suum</name>
    <dbReference type="NCBI Taxonomy" id="2259340"/>
    <lineage>
        <taxon>Bacteria</taxon>
        <taxon>Pseudomonadati</taxon>
        <taxon>Pseudomonadota</taxon>
        <taxon>Alphaproteobacteria</taxon>
        <taxon>Rhodobacterales</taxon>
        <taxon>Paracoccaceae</taxon>
        <taxon>Paracoccus</taxon>
    </lineage>
</organism>
<dbReference type="Proteomes" id="UP000252023">
    <property type="component" value="Chromosome"/>
</dbReference>
<evidence type="ECO:0000256" key="1">
    <source>
        <dbReference type="SAM" id="MobiDB-lite"/>
    </source>
</evidence>